<dbReference type="PIRSF" id="PIRSF016516">
    <property type="entry name" value="Allantoicase"/>
    <property type="match status" value="1"/>
</dbReference>
<accession>A0A2K8KNX6</accession>
<dbReference type="PANTHER" id="PTHR12045:SF3">
    <property type="entry name" value="INACTIVE ALLANTOICASE-RELATED"/>
    <property type="match status" value="1"/>
</dbReference>
<comment type="catalytic activity">
    <reaction evidence="3">
        <text>allantoate + H2O = (S)-ureidoglycolate + urea</text>
        <dbReference type="Rhea" id="RHEA:11016"/>
        <dbReference type="ChEBI" id="CHEBI:15377"/>
        <dbReference type="ChEBI" id="CHEBI:16199"/>
        <dbReference type="ChEBI" id="CHEBI:17536"/>
        <dbReference type="ChEBI" id="CHEBI:57296"/>
        <dbReference type="EC" id="3.5.3.4"/>
    </reaction>
</comment>
<dbReference type="SUPFAM" id="SSF49785">
    <property type="entry name" value="Galactose-binding domain-like"/>
    <property type="match status" value="2"/>
</dbReference>
<evidence type="ECO:0000313" key="6">
    <source>
        <dbReference type="Proteomes" id="UP000229757"/>
    </source>
</evidence>
<keyword evidence="3 5" id="KW-0378">Hydrolase</keyword>
<evidence type="ECO:0000256" key="2">
    <source>
        <dbReference type="ARBA" id="ARBA00022631"/>
    </source>
</evidence>
<dbReference type="KEGG" id="rfo:REIFOR_01339"/>
<dbReference type="Pfam" id="PF03561">
    <property type="entry name" value="Allantoicase"/>
    <property type="match status" value="2"/>
</dbReference>
<reference evidence="5 6" key="1">
    <citation type="journal article" date="2017" name="Environ. Microbiol.">
        <title>Genomic and physiological analyses of 'Reinekea forsetii' reveal a versatile opportunistic lifestyle during spring algae blooms.</title>
        <authorList>
            <person name="Avci B."/>
            <person name="Hahnke R.L."/>
            <person name="Chafee M."/>
            <person name="Fischer T."/>
            <person name="Gruber-Vodicka H."/>
            <person name="Tegetmeyer H.E."/>
            <person name="Harder J."/>
            <person name="Fuchs B.M."/>
            <person name="Amann R.I."/>
            <person name="Teeling H."/>
        </authorList>
    </citation>
    <scope>NUCLEOTIDE SEQUENCE [LARGE SCALE GENOMIC DNA]</scope>
    <source>
        <strain evidence="5 6">Hel1_31_D35</strain>
    </source>
</reference>
<name>A0A2K8KNX6_9GAMM</name>
<keyword evidence="2 3" id="KW-0659">Purine metabolism</keyword>
<comment type="similarity">
    <text evidence="1 3">Belongs to the allantoicase family.</text>
</comment>
<gene>
    <name evidence="3 5" type="primary">alc</name>
    <name evidence="5" type="ORF">REIFOR_01339</name>
</gene>
<dbReference type="EC" id="3.5.3.4" evidence="3"/>
<dbReference type="EMBL" id="CP011797">
    <property type="protein sequence ID" value="ATX76485.1"/>
    <property type="molecule type" value="Genomic_DNA"/>
</dbReference>
<keyword evidence="6" id="KW-1185">Reference proteome</keyword>
<comment type="pathway">
    <text evidence="3">Nitrogen metabolism; (S)-allantoin degradation; (S)-ureidoglycolate from allantoate (aminidohydrolase route): step 1/1.</text>
</comment>
<dbReference type="InterPro" id="IPR008979">
    <property type="entry name" value="Galactose-bd-like_sf"/>
</dbReference>
<feature type="domain" description="Allantoicase" evidence="4">
    <location>
        <begin position="32"/>
        <end position="185"/>
    </location>
</feature>
<dbReference type="UniPathway" id="UPA00395">
    <property type="reaction ID" value="UER00654"/>
</dbReference>
<dbReference type="InterPro" id="IPR015908">
    <property type="entry name" value="Allantoicase_dom"/>
</dbReference>
<sequence length="361" mass="40471">MNQAQNLLHGPEAELDAQFKVRWVDLASERVGGETLACSDDFFAEMENLLKAGRGVFIDDKFTERGKWMDGWESRRSYGRPGARSPETDFDWCIIRLGMAGVIRGFDIDTNYFRGNAPQAVVIEACHSAGQPNADTLWQTLLSKTDVRAHSQNVVAIDDERVFTHVRLKMYPDGGIARFRVYGEVAVDWHDFVDGELIDLASIKNGGQALLVSDMFYSDKNNLIMPERGKNMGDGWETRRRRDPGPDWSIIQLATLGSVEKVLVDTCHFKGNYPDTFSLEGATASDDPLAVAALRTDPAALQALDWLPIIGQTKLYAHREHLFIREILVPKEQAFSHIRLSIYPDGGVSRLRVFGKRQALA</sequence>
<feature type="domain" description="Allantoicase" evidence="4">
    <location>
        <begin position="206"/>
        <end position="357"/>
    </location>
</feature>
<dbReference type="GO" id="GO:0004037">
    <property type="term" value="F:allantoicase activity"/>
    <property type="evidence" value="ECO:0007669"/>
    <property type="project" value="UniProtKB-UniRule"/>
</dbReference>
<proteinExistence type="inferred from homology"/>
<protein>
    <recommendedName>
        <fullName evidence="3">Probable allantoicase</fullName>
        <ecNumber evidence="3">3.5.3.4</ecNumber>
    </recommendedName>
    <alternativeName>
        <fullName evidence="3">Allantoate amidinohydrolase</fullName>
    </alternativeName>
</protein>
<evidence type="ECO:0000256" key="3">
    <source>
        <dbReference type="HAMAP-Rule" id="MF_00813"/>
    </source>
</evidence>
<dbReference type="Proteomes" id="UP000229757">
    <property type="component" value="Chromosome"/>
</dbReference>
<dbReference type="NCBIfam" id="TIGR02961">
    <property type="entry name" value="allantoicase"/>
    <property type="match status" value="1"/>
</dbReference>
<dbReference type="GO" id="GO:0006144">
    <property type="term" value="P:purine nucleobase metabolic process"/>
    <property type="evidence" value="ECO:0007669"/>
    <property type="project" value="UniProtKB-KW"/>
</dbReference>
<dbReference type="PANTHER" id="PTHR12045">
    <property type="entry name" value="ALLANTOICASE"/>
    <property type="match status" value="1"/>
</dbReference>
<dbReference type="HAMAP" id="MF_00813">
    <property type="entry name" value="Allantoicase"/>
    <property type="match status" value="1"/>
</dbReference>
<dbReference type="Gene3D" id="2.60.120.260">
    <property type="entry name" value="Galactose-binding domain-like"/>
    <property type="match status" value="2"/>
</dbReference>
<organism evidence="5 6">
    <name type="scientific">Reinekea forsetii</name>
    <dbReference type="NCBI Taxonomy" id="1336806"/>
    <lineage>
        <taxon>Bacteria</taxon>
        <taxon>Pseudomonadati</taxon>
        <taxon>Pseudomonadota</taxon>
        <taxon>Gammaproteobacteria</taxon>
        <taxon>Oceanospirillales</taxon>
        <taxon>Saccharospirillaceae</taxon>
        <taxon>Reinekea</taxon>
    </lineage>
</organism>
<dbReference type="InterPro" id="IPR005164">
    <property type="entry name" value="Allantoicase"/>
</dbReference>
<evidence type="ECO:0000313" key="5">
    <source>
        <dbReference type="EMBL" id="ATX76485.1"/>
    </source>
</evidence>
<dbReference type="OrthoDB" id="2078334at2"/>
<dbReference type="AlphaFoldDB" id="A0A2K8KNX6"/>
<evidence type="ECO:0000256" key="1">
    <source>
        <dbReference type="ARBA" id="ARBA00009242"/>
    </source>
</evidence>
<dbReference type="RefSeq" id="WP_100256824.1">
    <property type="nucleotide sequence ID" value="NZ_CP011797.1"/>
</dbReference>
<dbReference type="GO" id="GO:0000256">
    <property type="term" value="P:allantoin catabolic process"/>
    <property type="evidence" value="ECO:0007669"/>
    <property type="project" value="UniProtKB-UniRule"/>
</dbReference>
<evidence type="ECO:0000259" key="4">
    <source>
        <dbReference type="Pfam" id="PF03561"/>
    </source>
</evidence>